<dbReference type="PANTHER" id="PTHR47718">
    <property type="entry name" value="OS01G0519700 PROTEIN"/>
    <property type="match status" value="1"/>
</dbReference>
<dbReference type="InterPro" id="IPR018289">
    <property type="entry name" value="MULE_transposase_dom"/>
</dbReference>
<feature type="compositionally biased region" description="Basic and acidic residues" evidence="1">
    <location>
        <begin position="26"/>
        <end position="36"/>
    </location>
</feature>
<feature type="compositionally biased region" description="Low complexity" evidence="1">
    <location>
        <begin position="686"/>
        <end position="699"/>
    </location>
</feature>
<accession>A0A0P1BLT6</accession>
<protein>
    <submittedName>
        <fullName evidence="3">PROTEIN FAR1-RELATED SEQUENCE 11-RELATED</fullName>
    </submittedName>
</protein>
<keyword evidence="4" id="KW-1185">Reference proteome</keyword>
<name>A0A0P1BLT6_9BASI</name>
<evidence type="ECO:0000256" key="1">
    <source>
        <dbReference type="SAM" id="MobiDB-lite"/>
    </source>
</evidence>
<dbReference type="PANTHER" id="PTHR47718:SF3">
    <property type="entry name" value="PROTEIN FAR1-RELATED SEQUENCE 5-LIKE"/>
    <property type="match status" value="1"/>
</dbReference>
<dbReference type="Proteomes" id="UP000054845">
    <property type="component" value="Unassembled WGS sequence"/>
</dbReference>
<feature type="compositionally biased region" description="Polar residues" evidence="1">
    <location>
        <begin position="667"/>
        <end position="677"/>
    </location>
</feature>
<evidence type="ECO:0000313" key="4">
    <source>
        <dbReference type="Proteomes" id="UP000054845"/>
    </source>
</evidence>
<feature type="region of interest" description="Disordered" evidence="1">
    <location>
        <begin position="667"/>
        <end position="725"/>
    </location>
</feature>
<dbReference type="EMBL" id="CCYA01000391">
    <property type="protein sequence ID" value="CEH16717.1"/>
    <property type="molecule type" value="Genomic_DNA"/>
</dbReference>
<dbReference type="OrthoDB" id="3356549at2759"/>
<proteinExistence type="predicted"/>
<organism evidence="3 4">
    <name type="scientific">Ceraceosorus bombacis</name>
    <dbReference type="NCBI Taxonomy" id="401625"/>
    <lineage>
        <taxon>Eukaryota</taxon>
        <taxon>Fungi</taxon>
        <taxon>Dikarya</taxon>
        <taxon>Basidiomycota</taxon>
        <taxon>Ustilaginomycotina</taxon>
        <taxon>Exobasidiomycetes</taxon>
        <taxon>Ceraceosorales</taxon>
        <taxon>Ceraceosoraceae</taxon>
        <taxon>Ceraceosorus</taxon>
    </lineage>
</organism>
<reference evidence="3 4" key="1">
    <citation type="submission" date="2014-09" db="EMBL/GenBank/DDBJ databases">
        <authorList>
            <person name="Magalhaes I.L.F."/>
            <person name="Oliveira U."/>
            <person name="Santos F.R."/>
            <person name="Vidigal T.H.D.A."/>
            <person name="Brescovit A.D."/>
            <person name="Santos A.J."/>
        </authorList>
    </citation>
    <scope>NUCLEOTIDE SEQUENCE [LARGE SCALE GENOMIC DNA]</scope>
</reference>
<feature type="region of interest" description="Disordered" evidence="1">
    <location>
        <begin position="745"/>
        <end position="771"/>
    </location>
</feature>
<dbReference type="AlphaFoldDB" id="A0A0P1BLT6"/>
<dbReference type="STRING" id="401625.A0A0P1BLT6"/>
<evidence type="ECO:0000259" key="2">
    <source>
        <dbReference type="Pfam" id="PF10551"/>
    </source>
</evidence>
<feature type="domain" description="MULE transposase" evidence="2">
    <location>
        <begin position="294"/>
        <end position="388"/>
    </location>
</feature>
<sequence>MSAIRRSITRPEPLVVAPEPLPLRESIPRAETDEVSFHTPASSSDRSQMPEPAIPQEVFHLPAPPEGVWGSIEALEAYINGHACAHGYGLARASTQANARYWRCACGRAYNPLDEPSDLSNGCKRRTRMEKCPFSIAAYRVTEISDAQGGAVQFIPGQANPWQFRVHRAYHSHPSDVDAYALPKYRRLTETKTTLVYAQHSQGMMPGRILDGLKWTDVRTSCLLKHTVCNAIVKEEKRLQDLGPARGPLQRLLYVLTGHEEAIHSINREETGHLSGLWITNEGALALALKHPSVYYMDCTYQTNTYGLPLFHIVGISTTMQTFTAGYCFLASEQQADYKWALRQLRIALGNRSPITIITDRDCALMNAIEEVFPTARHLFCRWHIHRNLETNCKNHLSTADWDVLVADWQRCVYAPTHEDFEDATLQIFDRWRCHPHIRAFITSTLCWKERFVAAWTQQILTFSTSGTSRVEGAHAHLKKNWLTRKKGSLVYAVEQMLKCLKMQQDEIKGKINIDLQNQMQEVRNNTAFAPVRRHIGRYAIETTWTQWVKAFNTSPSPCEVCNCAHCGSWGLPCAHQCAFIQREGRTLEMEDFHVHWWNNGAGVVFGPELPTLLEPRQRTQERTPRTARTGRFLLSWEADEVRQVQGIIGLPTEDDDNIHQQTLTPLTAPSTASQNGPFRGPFTCSGNSGNVRVSVDVNGGNGSSGTATADVQGEDQPPPPGQRSTAINAISLFPLANARLRIGTAPGDVPPIRNPNDASPEPSPFPGTALLSVSQEGRWNATQQSDLSETSQCTASTAVQRDKTVNPADLLRFDANGVLDVSDAHDVSKRGI</sequence>
<evidence type="ECO:0000313" key="3">
    <source>
        <dbReference type="EMBL" id="CEH16717.1"/>
    </source>
</evidence>
<dbReference type="Pfam" id="PF10551">
    <property type="entry name" value="MULE"/>
    <property type="match status" value="1"/>
</dbReference>
<feature type="region of interest" description="Disordered" evidence="1">
    <location>
        <begin position="15"/>
        <end position="50"/>
    </location>
</feature>